<keyword evidence="3" id="KW-1185">Reference proteome</keyword>
<proteinExistence type="predicted"/>
<dbReference type="OrthoDB" id="7707524at2"/>
<sequence length="149" mass="15165">MTFHQRLCGALVAITALAQAAQAQDDAASGAAAPSALAIEFNSLNQLDGACRLTFLATNATGSDIDGVSLEAVLFTTQGAVERLTIFDLGALPQGRPRVRQFDVPGLSCDAVGQVLVNGLASCEGASLTPASCLKSLTLSSRTSAELLG</sequence>
<dbReference type="AlphaFoldDB" id="A0A1I6E4L7"/>
<accession>A0A1I6E4L7</accession>
<evidence type="ECO:0008006" key="4">
    <source>
        <dbReference type="Google" id="ProtNLM"/>
    </source>
</evidence>
<evidence type="ECO:0000313" key="2">
    <source>
        <dbReference type="EMBL" id="SFR12700.1"/>
    </source>
</evidence>
<dbReference type="STRING" id="871652.SAMN04515673_107107"/>
<organism evidence="2 3">
    <name type="scientific">Poseidonocella sedimentorum</name>
    <dbReference type="NCBI Taxonomy" id="871652"/>
    <lineage>
        <taxon>Bacteria</taxon>
        <taxon>Pseudomonadati</taxon>
        <taxon>Pseudomonadota</taxon>
        <taxon>Alphaproteobacteria</taxon>
        <taxon>Rhodobacterales</taxon>
        <taxon>Roseobacteraceae</taxon>
        <taxon>Poseidonocella</taxon>
    </lineage>
</organism>
<dbReference type="Proteomes" id="UP000199302">
    <property type="component" value="Unassembled WGS sequence"/>
</dbReference>
<gene>
    <name evidence="2" type="ORF">SAMN04515673_107107</name>
</gene>
<evidence type="ECO:0000313" key="3">
    <source>
        <dbReference type="Proteomes" id="UP000199302"/>
    </source>
</evidence>
<protein>
    <recommendedName>
        <fullName evidence="4">Tat pathway signal sequence domain protein</fullName>
    </recommendedName>
</protein>
<reference evidence="2 3" key="1">
    <citation type="submission" date="2016-10" db="EMBL/GenBank/DDBJ databases">
        <authorList>
            <person name="de Groot N.N."/>
        </authorList>
    </citation>
    <scope>NUCLEOTIDE SEQUENCE [LARGE SCALE GENOMIC DNA]</scope>
    <source>
        <strain evidence="3">KMM 9023,NRIC 0796,JCM 17311,KCTC 23692</strain>
    </source>
</reference>
<keyword evidence="1" id="KW-0732">Signal</keyword>
<dbReference type="RefSeq" id="WP_092080934.1">
    <property type="nucleotide sequence ID" value="NZ_FOYI01000007.1"/>
</dbReference>
<evidence type="ECO:0000256" key="1">
    <source>
        <dbReference type="SAM" id="SignalP"/>
    </source>
</evidence>
<feature type="signal peptide" evidence="1">
    <location>
        <begin position="1"/>
        <end position="23"/>
    </location>
</feature>
<name>A0A1I6E4L7_9RHOB</name>
<dbReference type="EMBL" id="FOYI01000007">
    <property type="protein sequence ID" value="SFR12700.1"/>
    <property type="molecule type" value="Genomic_DNA"/>
</dbReference>
<feature type="chain" id="PRO_5011779732" description="Tat pathway signal sequence domain protein" evidence="1">
    <location>
        <begin position="24"/>
        <end position="149"/>
    </location>
</feature>